<gene>
    <name evidence="4" type="ORF">GLAREA_04213</name>
</gene>
<evidence type="ECO:0008006" key="6">
    <source>
        <dbReference type="Google" id="ProtNLM"/>
    </source>
</evidence>
<feature type="region of interest" description="Disordered" evidence="2">
    <location>
        <begin position="1"/>
        <end position="30"/>
    </location>
</feature>
<keyword evidence="3" id="KW-1133">Transmembrane helix</keyword>
<dbReference type="AlphaFoldDB" id="S3CLQ5"/>
<sequence length="280" mass="31572">MFRSAKDTEFAPLPQSESCESVNLTGNDNDGKVPSRKLPTTFVCLLLGVAFFLSAILGALSGILLTQDPDKYCFQRTSRFSPVTQDTQISYHLTRFNGSFMHENIYRKPASPEVDEAWQALGVDYRGAAVPQDLAAKSGLTNKHVQIQEKYGGGYPANVEGLHHLHCLNLLRQSLYFNYAYYQAHGDGAFSNEEPILQLHITHCLDILRQQLMCTIDVGVLGRVWYNKGNPTAFPDFNTVHKCRNFEGVREWAERHQMPEVVPEDFYVRPDLGLVGEEMP</sequence>
<name>S3CLQ5_GLAL2</name>
<reference evidence="4 5" key="1">
    <citation type="journal article" date="2013" name="BMC Genomics">
        <title>Genomics-driven discovery of the pneumocandin biosynthetic gene cluster in the fungus Glarea lozoyensis.</title>
        <authorList>
            <person name="Chen L."/>
            <person name="Yue Q."/>
            <person name="Zhang X."/>
            <person name="Xiang M."/>
            <person name="Wang C."/>
            <person name="Li S."/>
            <person name="Che Y."/>
            <person name="Ortiz-Lopez F.J."/>
            <person name="Bills G.F."/>
            <person name="Liu X."/>
            <person name="An Z."/>
        </authorList>
    </citation>
    <scope>NUCLEOTIDE SEQUENCE [LARGE SCALE GENOMIC DNA]</scope>
    <source>
        <strain evidence="5">ATCC 20868 / MF5171</strain>
    </source>
</reference>
<dbReference type="GeneID" id="19463268"/>
<dbReference type="eggNOG" id="ENOG502SI30">
    <property type="taxonomic scope" value="Eukaryota"/>
</dbReference>
<dbReference type="OrthoDB" id="3687641at2759"/>
<dbReference type="PANTHER" id="PTHR33365">
    <property type="entry name" value="YALI0B05434P"/>
    <property type="match status" value="1"/>
</dbReference>
<dbReference type="GO" id="GO:0043386">
    <property type="term" value="P:mycotoxin biosynthetic process"/>
    <property type="evidence" value="ECO:0007669"/>
    <property type="project" value="InterPro"/>
</dbReference>
<feature type="compositionally biased region" description="Polar residues" evidence="2">
    <location>
        <begin position="15"/>
        <end position="28"/>
    </location>
</feature>
<keyword evidence="5" id="KW-1185">Reference proteome</keyword>
<keyword evidence="3" id="KW-0812">Transmembrane</keyword>
<evidence type="ECO:0000256" key="3">
    <source>
        <dbReference type="SAM" id="Phobius"/>
    </source>
</evidence>
<dbReference type="EMBL" id="KE145369">
    <property type="protein sequence ID" value="EPE27422.1"/>
    <property type="molecule type" value="Genomic_DNA"/>
</dbReference>
<evidence type="ECO:0000256" key="1">
    <source>
        <dbReference type="ARBA" id="ARBA00035112"/>
    </source>
</evidence>
<dbReference type="STRING" id="1116229.S3CLQ5"/>
<protein>
    <recommendedName>
        <fullName evidence="6">Tat pathway signal sequence</fullName>
    </recommendedName>
</protein>
<feature type="transmembrane region" description="Helical" evidence="3">
    <location>
        <begin position="42"/>
        <end position="65"/>
    </location>
</feature>
<dbReference type="PANTHER" id="PTHR33365:SF13">
    <property type="entry name" value="TAT PATHWAY SIGNAL SEQUENCE"/>
    <property type="match status" value="1"/>
</dbReference>
<dbReference type="KEGG" id="glz:GLAREA_04213"/>
<accession>S3CLQ5</accession>
<dbReference type="Pfam" id="PF11807">
    <property type="entry name" value="UstYa"/>
    <property type="match status" value="1"/>
</dbReference>
<dbReference type="RefSeq" id="XP_008084781.1">
    <property type="nucleotide sequence ID" value="XM_008086590.1"/>
</dbReference>
<comment type="similarity">
    <text evidence="1">Belongs to the ustYa family.</text>
</comment>
<keyword evidence="3" id="KW-0472">Membrane</keyword>
<dbReference type="Proteomes" id="UP000016922">
    <property type="component" value="Unassembled WGS sequence"/>
</dbReference>
<dbReference type="InterPro" id="IPR021765">
    <property type="entry name" value="UstYa-like"/>
</dbReference>
<dbReference type="HOGENOM" id="CLU_042941_0_1_1"/>
<dbReference type="OMA" id="NVEGFHH"/>
<proteinExistence type="inferred from homology"/>
<evidence type="ECO:0000256" key="2">
    <source>
        <dbReference type="SAM" id="MobiDB-lite"/>
    </source>
</evidence>
<evidence type="ECO:0000313" key="5">
    <source>
        <dbReference type="Proteomes" id="UP000016922"/>
    </source>
</evidence>
<evidence type="ECO:0000313" key="4">
    <source>
        <dbReference type="EMBL" id="EPE27422.1"/>
    </source>
</evidence>
<organism evidence="4 5">
    <name type="scientific">Glarea lozoyensis (strain ATCC 20868 / MF5171)</name>
    <dbReference type="NCBI Taxonomy" id="1116229"/>
    <lineage>
        <taxon>Eukaryota</taxon>
        <taxon>Fungi</taxon>
        <taxon>Dikarya</taxon>
        <taxon>Ascomycota</taxon>
        <taxon>Pezizomycotina</taxon>
        <taxon>Leotiomycetes</taxon>
        <taxon>Helotiales</taxon>
        <taxon>Helotiaceae</taxon>
        <taxon>Glarea</taxon>
    </lineage>
</organism>